<sequence>EKLDGENQVVILLNSFPDKYKEVKSDIRYECDKLTFDIVFDALQSKELDIKIEKKDTEALFVKNKHNKS</sequence>
<keyword evidence="2" id="KW-1185">Reference proteome</keyword>
<dbReference type="Proteomes" id="UP001642487">
    <property type="component" value="Chromosome 7"/>
</dbReference>
<reference evidence="1 2" key="1">
    <citation type="submission" date="2024-03" db="EMBL/GenBank/DDBJ databases">
        <authorList>
            <person name="Gkanogiannis A."/>
            <person name="Becerra Lopez-Lavalle L."/>
        </authorList>
    </citation>
    <scope>NUCLEOTIDE SEQUENCE [LARGE SCALE GENOMIC DNA]</scope>
</reference>
<dbReference type="EMBL" id="OZ021741">
    <property type="protein sequence ID" value="CAK9325787.1"/>
    <property type="molecule type" value="Genomic_DNA"/>
</dbReference>
<name>A0ABP0YZ17_9ROSI</name>
<organism evidence="1 2">
    <name type="scientific">Citrullus colocynthis</name>
    <name type="common">colocynth</name>
    <dbReference type="NCBI Taxonomy" id="252529"/>
    <lineage>
        <taxon>Eukaryota</taxon>
        <taxon>Viridiplantae</taxon>
        <taxon>Streptophyta</taxon>
        <taxon>Embryophyta</taxon>
        <taxon>Tracheophyta</taxon>
        <taxon>Spermatophyta</taxon>
        <taxon>Magnoliopsida</taxon>
        <taxon>eudicotyledons</taxon>
        <taxon>Gunneridae</taxon>
        <taxon>Pentapetalae</taxon>
        <taxon>rosids</taxon>
        <taxon>fabids</taxon>
        <taxon>Cucurbitales</taxon>
        <taxon>Cucurbitaceae</taxon>
        <taxon>Benincaseae</taxon>
        <taxon>Citrullus</taxon>
    </lineage>
</organism>
<evidence type="ECO:0000313" key="1">
    <source>
        <dbReference type="EMBL" id="CAK9325787.1"/>
    </source>
</evidence>
<accession>A0ABP0YZ17</accession>
<proteinExistence type="predicted"/>
<feature type="non-terminal residue" evidence="1">
    <location>
        <position position="1"/>
    </location>
</feature>
<protein>
    <submittedName>
        <fullName evidence="1">Uncharacterized protein</fullName>
    </submittedName>
</protein>
<evidence type="ECO:0000313" key="2">
    <source>
        <dbReference type="Proteomes" id="UP001642487"/>
    </source>
</evidence>
<gene>
    <name evidence="1" type="ORF">CITCOLO1_LOCUS18057</name>
</gene>